<dbReference type="EMBL" id="LC440648">
    <property type="protein sequence ID" value="BBH85162.1"/>
    <property type="molecule type" value="Genomic_DNA"/>
</dbReference>
<dbReference type="RefSeq" id="WP_001808880.1">
    <property type="nucleotide sequence ID" value="NZ_CP092538.1"/>
</dbReference>
<protein>
    <submittedName>
        <fullName evidence="1">Uncharacterized protein</fullName>
    </submittedName>
</protein>
<proteinExistence type="predicted"/>
<reference evidence="1" key="1">
    <citation type="journal article" date="2019" name="J. Antimicrob. Chemother.">
        <title>Novel SCCmec type XIV (5A) and a Truncated SCCmec Element in Staphylococcal cassette chromosome (SCC) Composite Islands carrying speG in ST5 MRSA in Japan.</title>
        <authorList>
            <person name="Urushibara N."/>
            <person name="Aung M.S."/>
            <person name="Kawaguchiya M."/>
            <person name="Kobayashi N."/>
        </authorList>
    </citation>
    <scope>NUCLEOTIDE SEQUENCE</scope>
    <source>
        <strain evidence="1">SC955</strain>
    </source>
</reference>
<sequence>MMPLEKCKKQLSKVIDLDISESKLDEVVPSLPDYEILSEKVVKSVYKAIQRVVKTEHLTLRDLLDRFGTWIGHKAIVGTGGR</sequence>
<name>A0A5A4RFW3_STAAU</name>
<accession>A0A5A4RFW3</accession>
<evidence type="ECO:0000313" key="1">
    <source>
        <dbReference type="EMBL" id="BBH85162.1"/>
    </source>
</evidence>
<organism evidence="1">
    <name type="scientific">Staphylococcus aureus</name>
    <dbReference type="NCBI Taxonomy" id="1280"/>
    <lineage>
        <taxon>Bacteria</taxon>
        <taxon>Bacillati</taxon>
        <taxon>Bacillota</taxon>
        <taxon>Bacilli</taxon>
        <taxon>Bacillales</taxon>
        <taxon>Staphylococcaceae</taxon>
        <taxon>Staphylococcus</taxon>
    </lineage>
</organism>
<dbReference type="AlphaFoldDB" id="A0A5A4RFW3"/>